<evidence type="ECO:0000313" key="3">
    <source>
        <dbReference type="Proteomes" id="UP001432322"/>
    </source>
</evidence>
<dbReference type="Proteomes" id="UP001432322">
    <property type="component" value="Unassembled WGS sequence"/>
</dbReference>
<accession>A0AAV5UP80</accession>
<feature type="transmembrane region" description="Helical" evidence="1">
    <location>
        <begin position="367"/>
        <end position="389"/>
    </location>
</feature>
<sequence length="390" mass="43790">SYCSSLYSRLPTPQIDWGRCNKDYVCYGRGSCEQGGNPLILRQYYDNSSMIDHDCDVIIQMKSFNENRMHIIVKLNAIHSSNKFKEFVGVQIRQIEYVAQCRSEGIFTSSNFTEQVDANIVTRDLIFCKFYLSAANEKEFDSNRLSLTCGDQQKIIIIYNKTMEMNVERITCELENDGFSYKYSTSGEITRTVLIPPKTQFKAHCGVLTCHPLPFINCTSCSAPEKNMTCPNNLWRLNDGTMAEGTVECVLSTVSPGNDMTSEWIISTGKNAIPISAAACATTKYDCGLYSNLNFTRASPDTLNASFHHGDQKINCTEGYSLMIGVNIGRSIICNSTDGVYYSPERNVEKGANVFCVEKSMITSDQVGLALMSVCYAFFFIFVYFAYFVL</sequence>
<reference evidence="2" key="1">
    <citation type="submission" date="2023-10" db="EMBL/GenBank/DDBJ databases">
        <title>Genome assembly of Pristionchus species.</title>
        <authorList>
            <person name="Yoshida K."/>
            <person name="Sommer R.J."/>
        </authorList>
    </citation>
    <scope>NUCLEOTIDE SEQUENCE</scope>
    <source>
        <strain evidence="2">RS5133</strain>
    </source>
</reference>
<keyword evidence="1" id="KW-0472">Membrane</keyword>
<proteinExistence type="predicted"/>
<evidence type="ECO:0008006" key="4">
    <source>
        <dbReference type="Google" id="ProtNLM"/>
    </source>
</evidence>
<dbReference type="AlphaFoldDB" id="A0AAV5UP80"/>
<feature type="non-terminal residue" evidence="2">
    <location>
        <position position="390"/>
    </location>
</feature>
<keyword evidence="3" id="KW-1185">Reference proteome</keyword>
<keyword evidence="1" id="KW-0812">Transmembrane</keyword>
<evidence type="ECO:0000256" key="1">
    <source>
        <dbReference type="SAM" id="Phobius"/>
    </source>
</evidence>
<feature type="non-terminal residue" evidence="2">
    <location>
        <position position="1"/>
    </location>
</feature>
<name>A0AAV5UP80_9BILA</name>
<organism evidence="2 3">
    <name type="scientific">Pristionchus fissidentatus</name>
    <dbReference type="NCBI Taxonomy" id="1538716"/>
    <lineage>
        <taxon>Eukaryota</taxon>
        <taxon>Metazoa</taxon>
        <taxon>Ecdysozoa</taxon>
        <taxon>Nematoda</taxon>
        <taxon>Chromadorea</taxon>
        <taxon>Rhabditida</taxon>
        <taxon>Rhabditina</taxon>
        <taxon>Diplogasteromorpha</taxon>
        <taxon>Diplogasteroidea</taxon>
        <taxon>Neodiplogasteridae</taxon>
        <taxon>Pristionchus</taxon>
    </lineage>
</organism>
<comment type="caution">
    <text evidence="2">The sequence shown here is derived from an EMBL/GenBank/DDBJ whole genome shotgun (WGS) entry which is preliminary data.</text>
</comment>
<evidence type="ECO:0000313" key="2">
    <source>
        <dbReference type="EMBL" id="GMT08930.1"/>
    </source>
</evidence>
<protein>
    <recommendedName>
        <fullName evidence="4">CUB domain-containing protein</fullName>
    </recommendedName>
</protein>
<keyword evidence="1" id="KW-1133">Transmembrane helix</keyword>
<dbReference type="EMBL" id="BTSY01000001">
    <property type="protein sequence ID" value="GMT08930.1"/>
    <property type="molecule type" value="Genomic_DNA"/>
</dbReference>
<gene>
    <name evidence="2" type="ORF">PFISCL1PPCAC_227</name>
</gene>